<dbReference type="SUPFAM" id="SSF52058">
    <property type="entry name" value="L domain-like"/>
    <property type="match status" value="1"/>
</dbReference>
<comment type="caution">
    <text evidence="3">The sequence shown here is derived from an EMBL/GenBank/DDBJ whole genome shotgun (WGS) entry which is preliminary data.</text>
</comment>
<evidence type="ECO:0000256" key="1">
    <source>
        <dbReference type="SAM" id="Coils"/>
    </source>
</evidence>
<dbReference type="Proteomes" id="UP000005707">
    <property type="component" value="Unassembled WGS sequence"/>
</dbReference>
<dbReference type="PANTHER" id="PTHR45661:SF3">
    <property type="entry name" value="IG-LIKE DOMAIN-CONTAINING PROTEIN"/>
    <property type="match status" value="1"/>
</dbReference>
<dbReference type="Pfam" id="PF13306">
    <property type="entry name" value="LRR_5"/>
    <property type="match status" value="3"/>
</dbReference>
<accession>U2DT64</accession>
<evidence type="ECO:0000313" key="4">
    <source>
        <dbReference type="Proteomes" id="UP000005707"/>
    </source>
</evidence>
<dbReference type="InParanoid" id="U2DT64"/>
<name>U2DT64_9MOLU</name>
<dbReference type="eggNOG" id="COG5492">
    <property type="taxonomic scope" value="Bacteria"/>
</dbReference>
<keyword evidence="1" id="KW-0175">Coiled coil</keyword>
<keyword evidence="2" id="KW-0472">Membrane</keyword>
<evidence type="ECO:0000313" key="3">
    <source>
        <dbReference type="EMBL" id="ERJ11677.1"/>
    </source>
</evidence>
<dbReference type="OrthoDB" id="2000484at2"/>
<dbReference type="AlphaFoldDB" id="U2DT64"/>
<dbReference type="InterPro" id="IPR053139">
    <property type="entry name" value="Surface_bspA-like"/>
</dbReference>
<proteinExistence type="predicted"/>
<dbReference type="InterPro" id="IPR026906">
    <property type="entry name" value="LRR_5"/>
</dbReference>
<dbReference type="EMBL" id="AFNU02000009">
    <property type="protein sequence ID" value="ERJ11677.1"/>
    <property type="molecule type" value="Genomic_DNA"/>
</dbReference>
<dbReference type="Gene3D" id="3.80.10.10">
    <property type="entry name" value="Ribonuclease Inhibitor"/>
    <property type="match status" value="2"/>
</dbReference>
<keyword evidence="4" id="KW-1185">Reference proteome</keyword>
<dbReference type="PANTHER" id="PTHR45661">
    <property type="entry name" value="SURFACE ANTIGEN"/>
    <property type="match status" value="1"/>
</dbReference>
<dbReference type="InterPro" id="IPR032675">
    <property type="entry name" value="LRR_dom_sf"/>
</dbReference>
<keyword evidence="2" id="KW-0812">Transmembrane</keyword>
<feature type="coiled-coil region" evidence="1">
    <location>
        <begin position="42"/>
        <end position="69"/>
    </location>
</feature>
<reference evidence="3 4" key="2">
    <citation type="journal article" date="2013" name="PLoS ONE">
        <title>INDIGO - INtegrated Data Warehouse of MIcrobial GenOmes with Examples from the Red Sea Extremophiles.</title>
        <authorList>
            <person name="Alam I."/>
            <person name="Antunes A."/>
            <person name="Kamau A.A."/>
            <person name="Ba Alawi W."/>
            <person name="Kalkatawi M."/>
            <person name="Stingl U."/>
            <person name="Bajic V.B."/>
        </authorList>
    </citation>
    <scope>NUCLEOTIDE SEQUENCE [LARGE SCALE GENOMIC DNA]</scope>
    <source>
        <strain evidence="3 4">SSD-17B</strain>
    </source>
</reference>
<protein>
    <submittedName>
        <fullName evidence="3">Cell surface protein Leucine-rich repeat protein</fullName>
    </submittedName>
</protein>
<keyword evidence="2" id="KW-1133">Transmembrane helix</keyword>
<dbReference type="RefSeq" id="WP_008825385.1">
    <property type="nucleotide sequence ID" value="NZ_AFNU02000009.1"/>
</dbReference>
<reference evidence="3 4" key="1">
    <citation type="journal article" date="2011" name="J. Bacteriol.">
        <title>Genome sequence of Haloplasma contractile, an unusual contractile bacterium from a deep-sea anoxic brine lake.</title>
        <authorList>
            <person name="Antunes A."/>
            <person name="Alam I."/>
            <person name="El Dorry H."/>
            <person name="Siam R."/>
            <person name="Robertson A."/>
            <person name="Bajic V.B."/>
            <person name="Stingl U."/>
        </authorList>
    </citation>
    <scope>NUCLEOTIDE SEQUENCE [LARGE SCALE GENOMIC DNA]</scope>
    <source>
        <strain evidence="3 4">SSD-17B</strain>
    </source>
</reference>
<dbReference type="STRING" id="1033810.HLPCO_002378"/>
<evidence type="ECO:0000256" key="2">
    <source>
        <dbReference type="SAM" id="Phobius"/>
    </source>
</evidence>
<sequence length="686" mass="79118">MKNYTFIDKKQYVLENNDTVSLLEHAIFKGTKNERFVLIKFINNHTKTLKELEFEVTQLNDANKKIKKSVYKYNDLKVKGKEIFIPSSKIKLNDNCKKIECKLLQVNFDAMDPNNEVNINNNVFKSKILHIKEIKVGKRYSSIILPIFLSFLLIYLVSVNFNTYYKKHTKMNDYFDYKVNYDDTITITKYNGSDRTVIIPDYYDQKKVVKIEDETFKNSLIRSVTIDADDIEIGDEAFANSLLLQNVTGSSITKIGENAFKNNFLLESIKFERVDKIKKGAFYNARRLKTLDVTKVNETTIDYQAFYKSGLRNYQLQDGLETYNNVLINVAPNLKSITLAEKHNIKSIDVNAFKNSTYTLEDLTINIEDITLEKDIFANTKIKFLKLHPQIKLSEATLHPIQMSLEEIEMPIIGTQFKDIFANGNNNIKKVKIVGTNTVPQSYFQSCFMLEEIYISPTINDIKNNAFDQCYSLKILSIPNYEKSLNFYGNFPNLEELNVLERDFNYILVDHYIDGFKHLKSVTFPDNITKTKTNVINNSPALKEVVFPKSIESIEGALIGENCTNLERLVIPFIGHNILVPMNYSELNKSYKYTGEVVVLKGFKMDVETFSSTNNSIEKLTFEGELTGQLESSLRNLQNISYLNMKQNELEYVGSLFTTEDVNKENDQSFWPKGLTTVILNNKKVN</sequence>
<feature type="transmembrane region" description="Helical" evidence="2">
    <location>
        <begin position="140"/>
        <end position="161"/>
    </location>
</feature>
<gene>
    <name evidence="3" type="ORF">HLPCO_002378</name>
</gene>
<organism evidence="3 4">
    <name type="scientific">Haloplasma contractile SSD-17B</name>
    <dbReference type="NCBI Taxonomy" id="1033810"/>
    <lineage>
        <taxon>Bacteria</taxon>
        <taxon>Bacillati</taxon>
        <taxon>Mycoplasmatota</taxon>
        <taxon>Mollicutes</taxon>
        <taxon>Haloplasmatales</taxon>
        <taxon>Haloplasmataceae</taxon>
        <taxon>Haloplasma</taxon>
    </lineage>
</organism>